<feature type="binding site" evidence="3">
    <location>
        <begin position="208"/>
        <end position="209"/>
    </location>
    <ligand>
        <name>substrate</name>
    </ligand>
</feature>
<dbReference type="Proteomes" id="UP001432099">
    <property type="component" value="Chromosome"/>
</dbReference>
<dbReference type="HAMAP" id="MF_00197">
    <property type="entry name" value="DAP_epimerase"/>
    <property type="match status" value="1"/>
</dbReference>
<comment type="caution">
    <text evidence="3">Lacks conserved residue(s) required for the propagation of feature annotation.</text>
</comment>
<feature type="binding site" evidence="3">
    <location>
        <begin position="218"/>
        <end position="219"/>
    </location>
    <ligand>
        <name>substrate</name>
    </ligand>
</feature>
<keyword evidence="3" id="KW-0963">Cytoplasm</keyword>
<evidence type="ECO:0000256" key="2">
    <source>
        <dbReference type="ARBA" id="ARBA00023235"/>
    </source>
</evidence>
<keyword evidence="2 3" id="KW-0413">Isomerase</keyword>
<comment type="subunit">
    <text evidence="3">Homodimer.</text>
</comment>
<dbReference type="RefSeq" id="WP_262950279.1">
    <property type="nucleotide sequence ID" value="NZ_AP028127.1"/>
</dbReference>
<dbReference type="Gene3D" id="3.10.310.10">
    <property type="entry name" value="Diaminopimelate Epimerase, Chain A, domain 1"/>
    <property type="match status" value="2"/>
</dbReference>
<dbReference type="EMBL" id="AP028127">
    <property type="protein sequence ID" value="BEH91506.1"/>
    <property type="molecule type" value="Genomic_DNA"/>
</dbReference>
<sequence>MQPIFFTKLTTASTCYIILNYLEHPVLPLDYTHLAQKMTHEETGISADGLIILLPSDQADAKAIFYNKDGSLANTCANGLKLIGYHLAEIGRFTEPSITIETRTTLATLSLDHSIISVDLGIPYPLNNLSTPLTLNSPISEFCEEISTSSENWEADTISIGNPHFIIYTDDDHEYFQDEMKYLSSQNDVNIGVLTIIHPSEVLLTTYERGLGFTSSCGTNAAAAIASAVARRLVKPYDWVTVHCRGADLQLKWDENGHLIEKGSCTKVCCGTYFYQEQE</sequence>
<reference evidence="5" key="1">
    <citation type="journal article" date="2024" name="Int. J. Syst. Evol. Microbiol.">
        <title>Turicibacter faecis sp. nov., isolated from faeces of heart failure mouse model.</title>
        <authorList>
            <person name="Imamura Y."/>
            <person name="Motooka D."/>
            <person name="Nakajima Y."/>
            <person name="Ito S."/>
            <person name="Kitakaze M."/>
            <person name="Iida T."/>
            <person name="Nakamura S."/>
        </authorList>
    </citation>
    <scope>NUCLEOTIDE SEQUENCE</scope>
    <source>
        <strain evidence="5">TC023</strain>
    </source>
</reference>
<keyword evidence="3" id="KW-0028">Amino-acid biosynthesis</keyword>
<dbReference type="PANTHER" id="PTHR31689:SF0">
    <property type="entry name" value="DIAMINOPIMELATE EPIMERASE"/>
    <property type="match status" value="1"/>
</dbReference>
<dbReference type="InterPro" id="IPR001653">
    <property type="entry name" value="DAP_epimerase_DapF"/>
</dbReference>
<evidence type="ECO:0000256" key="4">
    <source>
        <dbReference type="NCBIfam" id="TIGR00652"/>
    </source>
</evidence>
<evidence type="ECO:0000313" key="6">
    <source>
        <dbReference type="Proteomes" id="UP001432099"/>
    </source>
</evidence>
<gene>
    <name evidence="5" type="primary">dapF_2</name>
    <name evidence="3" type="synonym">dapF</name>
    <name evidence="5" type="ORF">T23_16080</name>
</gene>
<dbReference type="SUPFAM" id="SSF54506">
    <property type="entry name" value="Diaminopimelate epimerase-like"/>
    <property type="match status" value="2"/>
</dbReference>
<comment type="catalytic activity">
    <reaction evidence="3">
        <text>(2S,6S)-2,6-diaminopimelate = meso-2,6-diaminopimelate</text>
        <dbReference type="Rhea" id="RHEA:15393"/>
        <dbReference type="ChEBI" id="CHEBI:57609"/>
        <dbReference type="ChEBI" id="CHEBI:57791"/>
        <dbReference type="EC" id="5.1.1.7"/>
    </reaction>
</comment>
<keyword evidence="6" id="KW-1185">Reference proteome</keyword>
<dbReference type="EC" id="5.1.1.7" evidence="3 4"/>
<feature type="binding site" evidence="3">
    <location>
        <position position="190"/>
    </location>
    <ligand>
        <name>substrate</name>
    </ligand>
</feature>
<feature type="site" description="Could be important to modulate the pK values of the two catalytic cysteine residues" evidence="3">
    <location>
        <position position="164"/>
    </location>
</feature>
<comment type="similarity">
    <text evidence="1 3">Belongs to the diaminopimelate epimerase family.</text>
</comment>
<proteinExistence type="inferred from homology"/>
<feature type="binding site" evidence="3">
    <location>
        <position position="67"/>
    </location>
    <ligand>
        <name>substrate</name>
    </ligand>
</feature>
<comment type="function">
    <text evidence="3">Catalyzes the stereoinversion of LL-2,6-diaminopimelate (L,L-DAP) to meso-diaminopimelate (meso-DAP), a precursor of L-lysine and an essential component of the bacterial peptidoglycan.</text>
</comment>
<comment type="subcellular location">
    <subcellularLocation>
        <location evidence="3">Cytoplasm</location>
    </subcellularLocation>
</comment>
<dbReference type="Pfam" id="PF01678">
    <property type="entry name" value="DAP_epimerase"/>
    <property type="match status" value="1"/>
</dbReference>
<dbReference type="PANTHER" id="PTHR31689">
    <property type="entry name" value="DIAMINOPIMELATE EPIMERASE, CHLOROPLASTIC"/>
    <property type="match status" value="1"/>
</dbReference>
<evidence type="ECO:0000256" key="1">
    <source>
        <dbReference type="ARBA" id="ARBA00010219"/>
    </source>
</evidence>
<feature type="binding site" evidence="3">
    <location>
        <position position="162"/>
    </location>
    <ligand>
        <name>substrate</name>
    </ligand>
</feature>
<feature type="site" description="Could be important to modulate the pK values of the two catalytic cysteine residues" evidence="3">
    <location>
        <position position="208"/>
    </location>
</feature>
<name>A0ABM8IJS4_9FIRM</name>
<evidence type="ECO:0000313" key="5">
    <source>
        <dbReference type="EMBL" id="BEH91506.1"/>
    </source>
</evidence>
<comment type="pathway">
    <text evidence="3">Amino-acid biosynthesis; L-lysine biosynthesis via DAP pathway; DL-2,6-diaminopimelate from LL-2,6-diaminopimelate: step 1/1.</text>
</comment>
<feature type="active site" description="Proton acceptor" evidence="3">
    <location>
        <position position="217"/>
    </location>
</feature>
<accession>A0ABM8IJS4</accession>
<protein>
    <recommendedName>
        <fullName evidence="3 4">Diaminopimelate epimerase</fullName>
        <shortName evidence="3">DAP epimerase</shortName>
        <ecNumber evidence="3 4">5.1.1.7</ecNumber>
    </recommendedName>
    <alternativeName>
        <fullName evidence="3">PLP-independent amino acid racemase</fullName>
    </alternativeName>
</protein>
<feature type="active site" description="Proton donor" evidence="3">
    <location>
        <position position="76"/>
    </location>
</feature>
<dbReference type="NCBIfam" id="TIGR00652">
    <property type="entry name" value="DapF"/>
    <property type="match status" value="1"/>
</dbReference>
<keyword evidence="3" id="KW-0457">Lysine biosynthesis</keyword>
<organism evidence="5 6">
    <name type="scientific">Turicibacter faecis</name>
    <dbReference type="NCBI Taxonomy" id="2963365"/>
    <lineage>
        <taxon>Bacteria</taxon>
        <taxon>Bacillati</taxon>
        <taxon>Bacillota</taxon>
        <taxon>Erysipelotrichia</taxon>
        <taxon>Erysipelotrichales</taxon>
        <taxon>Turicibacteraceae</taxon>
        <taxon>Turicibacter</taxon>
    </lineage>
</organism>
<evidence type="ECO:0000256" key="3">
    <source>
        <dbReference type="HAMAP-Rule" id="MF_00197"/>
    </source>
</evidence>